<evidence type="ECO:0008006" key="5">
    <source>
        <dbReference type="Google" id="ProtNLM"/>
    </source>
</evidence>
<keyword evidence="2" id="KW-0812">Transmembrane</keyword>
<name>A0ABV5S2H6_9ACTN</name>
<keyword evidence="4" id="KW-1185">Reference proteome</keyword>
<protein>
    <recommendedName>
        <fullName evidence="5">Exosortase/archaeosortase family protein</fullName>
    </recommendedName>
</protein>
<dbReference type="EMBL" id="JBHMBW010000020">
    <property type="protein sequence ID" value="MFB9625872.1"/>
    <property type="molecule type" value="Genomic_DNA"/>
</dbReference>
<sequence>MGIVLLIGVVLTARARRDHGSAAMIGLAGCIVLLLGVLFNILRSWVLIPMMADSLGMSIDAVFGITTPISMIFDAGGTLLLILAVVARRKPQQPAQPPHGPQGPGWQQPPAPPANWQQQPPYGENQG</sequence>
<feature type="transmembrane region" description="Helical" evidence="2">
    <location>
        <begin position="62"/>
        <end position="87"/>
    </location>
</feature>
<reference evidence="3 4" key="1">
    <citation type="submission" date="2024-09" db="EMBL/GenBank/DDBJ databases">
        <authorList>
            <person name="Sun Q."/>
            <person name="Mori K."/>
        </authorList>
    </citation>
    <scope>NUCLEOTIDE SEQUENCE [LARGE SCALE GENOMIC DNA]</scope>
    <source>
        <strain evidence="3 4">JCM 3143</strain>
    </source>
</reference>
<evidence type="ECO:0000313" key="4">
    <source>
        <dbReference type="Proteomes" id="UP001589532"/>
    </source>
</evidence>
<dbReference type="Proteomes" id="UP001589532">
    <property type="component" value="Unassembled WGS sequence"/>
</dbReference>
<accession>A0ABV5S2H6</accession>
<keyword evidence="2" id="KW-1133">Transmembrane helix</keyword>
<evidence type="ECO:0000256" key="2">
    <source>
        <dbReference type="SAM" id="Phobius"/>
    </source>
</evidence>
<evidence type="ECO:0000313" key="3">
    <source>
        <dbReference type="EMBL" id="MFB9625872.1"/>
    </source>
</evidence>
<dbReference type="RefSeq" id="WP_344989516.1">
    <property type="nucleotide sequence ID" value="NZ_BAAAXV010000005.1"/>
</dbReference>
<feature type="transmembrane region" description="Helical" evidence="2">
    <location>
        <begin position="25"/>
        <end position="42"/>
    </location>
</feature>
<feature type="region of interest" description="Disordered" evidence="1">
    <location>
        <begin position="92"/>
        <end position="127"/>
    </location>
</feature>
<comment type="caution">
    <text evidence="3">The sequence shown here is derived from an EMBL/GenBank/DDBJ whole genome shotgun (WGS) entry which is preliminary data.</text>
</comment>
<evidence type="ECO:0000256" key="1">
    <source>
        <dbReference type="SAM" id="MobiDB-lite"/>
    </source>
</evidence>
<proteinExistence type="predicted"/>
<gene>
    <name evidence="3" type="ORF">ACFFSA_22540</name>
</gene>
<keyword evidence="2" id="KW-0472">Membrane</keyword>
<feature type="compositionally biased region" description="Pro residues" evidence="1">
    <location>
        <begin position="94"/>
        <end position="113"/>
    </location>
</feature>
<organism evidence="3 4">
    <name type="scientific">Nonomuraea helvata</name>
    <dbReference type="NCBI Taxonomy" id="37484"/>
    <lineage>
        <taxon>Bacteria</taxon>
        <taxon>Bacillati</taxon>
        <taxon>Actinomycetota</taxon>
        <taxon>Actinomycetes</taxon>
        <taxon>Streptosporangiales</taxon>
        <taxon>Streptosporangiaceae</taxon>
        <taxon>Nonomuraea</taxon>
    </lineage>
</organism>